<reference evidence="1 2" key="1">
    <citation type="submission" date="2021-06" db="EMBL/GenBank/DDBJ databases">
        <title>Caerostris darwini draft genome.</title>
        <authorList>
            <person name="Kono N."/>
            <person name="Arakawa K."/>
        </authorList>
    </citation>
    <scope>NUCLEOTIDE SEQUENCE [LARGE SCALE GENOMIC DNA]</scope>
</reference>
<dbReference type="Proteomes" id="UP001054837">
    <property type="component" value="Unassembled WGS sequence"/>
</dbReference>
<proteinExistence type="predicted"/>
<name>A0AAV4V3W1_9ARAC</name>
<dbReference type="AlphaFoldDB" id="A0AAV4V3W1"/>
<evidence type="ECO:0000313" key="1">
    <source>
        <dbReference type="EMBL" id="GIY64811.1"/>
    </source>
</evidence>
<evidence type="ECO:0000313" key="2">
    <source>
        <dbReference type="Proteomes" id="UP001054837"/>
    </source>
</evidence>
<dbReference type="EMBL" id="BPLQ01012351">
    <property type="protein sequence ID" value="GIY64811.1"/>
    <property type="molecule type" value="Genomic_DNA"/>
</dbReference>
<organism evidence="1 2">
    <name type="scientific">Caerostris darwini</name>
    <dbReference type="NCBI Taxonomy" id="1538125"/>
    <lineage>
        <taxon>Eukaryota</taxon>
        <taxon>Metazoa</taxon>
        <taxon>Ecdysozoa</taxon>
        <taxon>Arthropoda</taxon>
        <taxon>Chelicerata</taxon>
        <taxon>Arachnida</taxon>
        <taxon>Araneae</taxon>
        <taxon>Araneomorphae</taxon>
        <taxon>Entelegynae</taxon>
        <taxon>Araneoidea</taxon>
        <taxon>Araneidae</taxon>
        <taxon>Caerostris</taxon>
    </lineage>
</organism>
<comment type="caution">
    <text evidence="1">The sequence shown here is derived from an EMBL/GenBank/DDBJ whole genome shotgun (WGS) entry which is preliminary data.</text>
</comment>
<accession>A0AAV4V3W1</accession>
<keyword evidence="2" id="KW-1185">Reference proteome</keyword>
<gene>
    <name evidence="1" type="ORF">CDAR_520731</name>
</gene>
<sequence>MQHVLRSLLNTKALIKKKFDLEVYETMSVDEQVLIQRGDPELDKTKFERHKDWKLTNAPTEFQRLMQHVLRSLLNTKALIKKKFDLEVYETMSVDEQVLIQRGDPELDKTKFERHKDWKLTNAPTEFQRLMQHVLRSLLNTKALIKKKFDLEVYETMSVDEQVLIQRGDPELDKTKFERHKDWKLGIALK</sequence>
<protein>
    <submittedName>
        <fullName evidence="1">Uncharacterized protein</fullName>
    </submittedName>
</protein>